<dbReference type="Gene3D" id="1.10.1380.10">
    <property type="entry name" value="Neutral endopeptidase , domain2"/>
    <property type="match status" value="1"/>
</dbReference>
<keyword evidence="11" id="KW-1185">Reference proteome</keyword>
<keyword evidence="5" id="KW-0378">Hydrolase</keyword>
<dbReference type="GO" id="GO:0046872">
    <property type="term" value="F:metal ion binding"/>
    <property type="evidence" value="ECO:0007669"/>
    <property type="project" value="UniProtKB-KW"/>
</dbReference>
<dbReference type="Pfam" id="PF05649">
    <property type="entry name" value="Peptidase_M13_N"/>
    <property type="match status" value="1"/>
</dbReference>
<dbReference type="InterPro" id="IPR024079">
    <property type="entry name" value="MetalloPept_cat_dom_sf"/>
</dbReference>
<evidence type="ECO:0000256" key="7">
    <source>
        <dbReference type="ARBA" id="ARBA00023049"/>
    </source>
</evidence>
<proteinExistence type="inferred from homology"/>
<dbReference type="PANTHER" id="PTHR11733">
    <property type="entry name" value="ZINC METALLOPROTEASE FAMILY M13 NEPRILYSIN-RELATED"/>
    <property type="match status" value="1"/>
</dbReference>
<comment type="cofactor">
    <cofactor evidence="1">
        <name>Zn(2+)</name>
        <dbReference type="ChEBI" id="CHEBI:29105"/>
    </cofactor>
</comment>
<dbReference type="Proteomes" id="UP001497623">
    <property type="component" value="Unassembled WGS sequence"/>
</dbReference>
<keyword evidence="4" id="KW-0479">Metal-binding</keyword>
<evidence type="ECO:0000259" key="8">
    <source>
        <dbReference type="Pfam" id="PF01431"/>
    </source>
</evidence>
<evidence type="ECO:0000256" key="4">
    <source>
        <dbReference type="ARBA" id="ARBA00022723"/>
    </source>
</evidence>
<dbReference type="AlphaFoldDB" id="A0AAV2PVP0"/>
<accession>A0AAV2PVP0</accession>
<dbReference type="CDD" id="cd08662">
    <property type="entry name" value="M13"/>
    <property type="match status" value="1"/>
</dbReference>
<comment type="caution">
    <text evidence="10">The sequence shown here is derived from an EMBL/GenBank/DDBJ whole genome shotgun (WGS) entry which is preliminary data.</text>
</comment>
<evidence type="ECO:0000256" key="3">
    <source>
        <dbReference type="ARBA" id="ARBA00022670"/>
    </source>
</evidence>
<keyword evidence="6" id="KW-0862">Zinc</keyword>
<feature type="domain" description="Peptidase M13 C-terminal" evidence="8">
    <location>
        <begin position="664"/>
        <end position="863"/>
    </location>
</feature>
<dbReference type="GO" id="GO:0004222">
    <property type="term" value="F:metalloendopeptidase activity"/>
    <property type="evidence" value="ECO:0007669"/>
    <property type="project" value="InterPro"/>
</dbReference>
<dbReference type="Pfam" id="PF01431">
    <property type="entry name" value="Peptidase_M13"/>
    <property type="match status" value="1"/>
</dbReference>
<dbReference type="InterPro" id="IPR000718">
    <property type="entry name" value="Peptidase_M13"/>
</dbReference>
<evidence type="ECO:0000256" key="1">
    <source>
        <dbReference type="ARBA" id="ARBA00001947"/>
    </source>
</evidence>
<dbReference type="InterPro" id="IPR042089">
    <property type="entry name" value="Peptidase_M13_dom_2"/>
</dbReference>
<feature type="non-terminal residue" evidence="10">
    <location>
        <position position="867"/>
    </location>
</feature>
<feature type="domain" description="Peptidase M13 N-terminal" evidence="9">
    <location>
        <begin position="209"/>
        <end position="602"/>
    </location>
</feature>
<keyword evidence="7" id="KW-0482">Metalloprotease</keyword>
<protein>
    <submittedName>
        <fullName evidence="10">Uncharacterized protein</fullName>
    </submittedName>
</protein>
<name>A0AAV2PVP0_MEGNR</name>
<evidence type="ECO:0000256" key="6">
    <source>
        <dbReference type="ARBA" id="ARBA00022833"/>
    </source>
</evidence>
<keyword evidence="3" id="KW-0645">Protease</keyword>
<dbReference type="InterPro" id="IPR008753">
    <property type="entry name" value="Peptidase_M13_N"/>
</dbReference>
<dbReference type="PROSITE" id="PS51885">
    <property type="entry name" value="NEPRILYSIN"/>
    <property type="match status" value="1"/>
</dbReference>
<dbReference type="InterPro" id="IPR018497">
    <property type="entry name" value="Peptidase_M13_C"/>
</dbReference>
<dbReference type="SUPFAM" id="SSF55486">
    <property type="entry name" value="Metalloproteases ('zincins'), catalytic domain"/>
    <property type="match status" value="1"/>
</dbReference>
<dbReference type="GO" id="GO:0016485">
    <property type="term" value="P:protein processing"/>
    <property type="evidence" value="ECO:0007669"/>
    <property type="project" value="TreeGrafter"/>
</dbReference>
<evidence type="ECO:0000259" key="9">
    <source>
        <dbReference type="Pfam" id="PF05649"/>
    </source>
</evidence>
<evidence type="ECO:0000313" key="11">
    <source>
        <dbReference type="Proteomes" id="UP001497623"/>
    </source>
</evidence>
<dbReference type="Gene3D" id="3.40.390.10">
    <property type="entry name" value="Collagenase (Catalytic Domain)"/>
    <property type="match status" value="1"/>
</dbReference>
<dbReference type="PANTHER" id="PTHR11733:SF228">
    <property type="entry name" value="PROTEIN GONE EARLY"/>
    <property type="match status" value="1"/>
</dbReference>
<evidence type="ECO:0000256" key="5">
    <source>
        <dbReference type="ARBA" id="ARBA00022801"/>
    </source>
</evidence>
<dbReference type="EMBL" id="CAXKWB010001840">
    <property type="protein sequence ID" value="CAL4065627.1"/>
    <property type="molecule type" value="Genomic_DNA"/>
</dbReference>
<evidence type="ECO:0000256" key="2">
    <source>
        <dbReference type="ARBA" id="ARBA00007357"/>
    </source>
</evidence>
<evidence type="ECO:0000313" key="10">
    <source>
        <dbReference type="EMBL" id="CAL4065627.1"/>
    </source>
</evidence>
<gene>
    <name evidence="10" type="ORF">MNOR_LOCUS4922</name>
</gene>
<organism evidence="10 11">
    <name type="scientific">Meganyctiphanes norvegica</name>
    <name type="common">Northern krill</name>
    <name type="synonym">Thysanopoda norvegica</name>
    <dbReference type="NCBI Taxonomy" id="48144"/>
    <lineage>
        <taxon>Eukaryota</taxon>
        <taxon>Metazoa</taxon>
        <taxon>Ecdysozoa</taxon>
        <taxon>Arthropoda</taxon>
        <taxon>Crustacea</taxon>
        <taxon>Multicrustacea</taxon>
        <taxon>Malacostraca</taxon>
        <taxon>Eumalacostraca</taxon>
        <taxon>Eucarida</taxon>
        <taxon>Euphausiacea</taxon>
        <taxon>Euphausiidae</taxon>
        <taxon>Meganyctiphanes</taxon>
    </lineage>
</organism>
<reference evidence="10 11" key="1">
    <citation type="submission" date="2024-05" db="EMBL/GenBank/DDBJ databases">
        <authorList>
            <person name="Wallberg A."/>
        </authorList>
    </citation>
    <scope>NUCLEOTIDE SEQUENCE [LARGE SCALE GENOMIC DNA]</scope>
</reference>
<sequence length="867" mass="99823">MFEHAVMVDKTLLTLIPIMKSQWSATPKMLDRNYSFRRLKTFGGQRPPRIICSLHCNLTTKTKLIRYSFLTSCYGKLQEDYPLQRASPRGQPRICGRPKAVKGQPKIVGLMVQPQLTDYCDTIISNRTCKLTKYAVRGSKYVCQSHIQRLLSAKKSLAGPLIILNTILNIYLAGPIDKLKSFWRPKAGHIYLTGPLGQLQGNLNLESAPCENFWDYTCGGWLEDNPIPPTRSTWSVQNKLKYQALGEMRELLDTMDEPEDVNSIEWKLKTFYWSCMNVRSYMKSGLDLLRRKIITELHGWNLMRETWDLRRWDFDQVLTKLHSMYGVSPFFQVTVVPNPRKAGHNIIKLLPSGFAMPHRSYYDRMPNNEVEMAYKQYIKDTVKLFDASGPDAIEFAAHLFHYESRIAEITPSAEHLADPHASNIIISIGELSQIARSVPWLDLLRKIFPNSKLDHRTDVLIVSRNYFSDLSELISTTDRGLLNNYLIFSFVTAYMPYLSADNKRVLDLYQQEFTGMKDPMERWEFCIETTNKFFGYGLGSLYERSHNRAKAREKNTEVVHHLFHQIRNTLGYNLANSRWYPLETKEFLVAKLNNMSVAVGYPERLLNPAVIDEYYKGYTIFTKDFFQNLQDSIRNAREQMELKLIDPMPESEWMEGLSSNTVTYQQEANKIVIPTHLLNTPLFHRNYPNAMLYGGLGVQIGRRMLESMDSVGLSWNARGQLVDRDHFTNRSLDNMRGVSECVGSATLDLALEEDAVVVRTAKDTAAEIDAVRQTYQAYLHLMRREPQPQHPSFENLNTTNIFFMAYSASLCSDQTVEQEDISRTCSLALMPKPRLEAVLSQMPEFSSMFECPPNSRHSPHTQCTPLH</sequence>
<comment type="similarity">
    <text evidence="2">Belongs to the peptidase M13 family.</text>
</comment>
<dbReference type="GO" id="GO:0005886">
    <property type="term" value="C:plasma membrane"/>
    <property type="evidence" value="ECO:0007669"/>
    <property type="project" value="TreeGrafter"/>
</dbReference>